<sequence length="529" mass="58641">MSKFVDLLTQYIDNLQVEGNFATGQIDSDDKYTEFRAALKNFGYSFTIRSSRKESYSGKGKNSKGKTDNSNDKDDDDNNTKKEKQLPGRGSLMFKSSSDVSVPFFGSPFTVETTIYYTCSQGIKYYGSKQYPDEMFRQGDPLSKKRRKPKITKKIGCQARMTVKKIKVFPSEDYLVSRNNWREKKVAIDQLKNDFLNNKPVESINRYCIVISLDISHNHEAKLKIPKKPKQRQFDPAKKVLKLHEQFQEAVVMLNSELITKCTNISILTGCCNSLKSIINQLKDSIAREDGVPIDLITAAIDKITQKQLKSAATLEKKNLAAAKKKQFKTEKLIKVEPCEEINANAFVAKVENNENQIIELSSVMEGTQVIWDPVNVSWVQDGQIIVQDASAAAAVAAAAATTTTTNANPRPVKDSQSILVQRRADDVSITNAVTDQNIGVITPVTGNQNYTILQHGTNVHLPNIGVSVPLTMAKVVHPTTILTSNVKKAGKRNDMGVTAIAIPAGVEWNQQNWSQITQVVGGDGSTDI</sequence>
<dbReference type="GO" id="GO:0003700">
    <property type="term" value="F:DNA-binding transcription factor activity"/>
    <property type="evidence" value="ECO:0007669"/>
    <property type="project" value="InterPro"/>
</dbReference>
<dbReference type="InParanoid" id="E0W1H1"/>
<proteinExistence type="predicted"/>
<dbReference type="KEGG" id="phu:Phum_PHUM576990"/>
<keyword evidence="4" id="KW-1185">Reference proteome</keyword>
<feature type="compositionally biased region" description="Basic and acidic residues" evidence="1">
    <location>
        <begin position="65"/>
        <end position="86"/>
    </location>
</feature>
<dbReference type="EMBL" id="AAZO01007018">
    <property type="status" value="NOT_ANNOTATED_CDS"/>
    <property type="molecule type" value="Genomic_DNA"/>
</dbReference>
<dbReference type="CTD" id="8239552"/>
<dbReference type="EnsemblMetazoa" id="PHUM576990-RA">
    <property type="protein sequence ID" value="PHUM576990-PA"/>
    <property type="gene ID" value="PHUM576990"/>
</dbReference>
<name>E0W1H1_PEDHC</name>
<gene>
    <name evidence="3" type="primary">8239552</name>
    <name evidence="2" type="ORF">Phum_PHUM576990</name>
</gene>
<dbReference type="Proteomes" id="UP000009046">
    <property type="component" value="Unassembled WGS sequence"/>
</dbReference>
<dbReference type="GeneID" id="8239552"/>
<protein>
    <submittedName>
        <fullName evidence="2 3">Uncharacterized protein</fullName>
    </submittedName>
</protein>
<reference evidence="2" key="1">
    <citation type="submission" date="2007-04" db="EMBL/GenBank/DDBJ databases">
        <title>Annotation of Pediculus humanus corporis strain USDA.</title>
        <authorList>
            <person name="Kirkness E."/>
            <person name="Hannick L."/>
            <person name="Hass B."/>
            <person name="Bruggner R."/>
            <person name="Lawson D."/>
            <person name="Bidwell S."/>
            <person name="Joardar V."/>
            <person name="Caler E."/>
            <person name="Walenz B."/>
            <person name="Inman J."/>
            <person name="Schobel S."/>
            <person name="Galinsky K."/>
            <person name="Amedeo P."/>
            <person name="Strausberg R."/>
        </authorList>
    </citation>
    <scope>NUCLEOTIDE SEQUENCE</scope>
    <source>
        <strain evidence="2">USDA</strain>
    </source>
</reference>
<reference evidence="2" key="2">
    <citation type="submission" date="2007-04" db="EMBL/GenBank/DDBJ databases">
        <title>The genome of the human body louse.</title>
        <authorList>
            <consortium name="The Human Body Louse Genome Consortium"/>
            <person name="Kirkness E."/>
            <person name="Walenz B."/>
            <person name="Hass B."/>
            <person name="Bruggner R."/>
            <person name="Strausberg R."/>
        </authorList>
    </citation>
    <scope>NUCLEOTIDE SEQUENCE</scope>
    <source>
        <strain evidence="2">USDA</strain>
    </source>
</reference>
<feature type="region of interest" description="Disordered" evidence="1">
    <location>
        <begin position="54"/>
        <end position="92"/>
    </location>
</feature>
<dbReference type="Pfam" id="PF15299">
    <property type="entry name" value="ALS2CR8"/>
    <property type="match status" value="1"/>
</dbReference>
<dbReference type="AlphaFoldDB" id="E0W1H1"/>
<evidence type="ECO:0000256" key="1">
    <source>
        <dbReference type="SAM" id="MobiDB-lite"/>
    </source>
</evidence>
<dbReference type="RefSeq" id="XP_002432215.1">
    <property type="nucleotide sequence ID" value="XM_002432170.1"/>
</dbReference>
<dbReference type="HOGENOM" id="CLU_515188_0_0_1"/>
<dbReference type="eggNOG" id="ENOG502SY7W">
    <property type="taxonomic scope" value="Eukaryota"/>
</dbReference>
<evidence type="ECO:0000313" key="2">
    <source>
        <dbReference type="EMBL" id="EEB19477.1"/>
    </source>
</evidence>
<reference evidence="3" key="3">
    <citation type="submission" date="2021-02" db="UniProtKB">
        <authorList>
            <consortium name="EnsemblMetazoa"/>
        </authorList>
    </citation>
    <scope>IDENTIFICATION</scope>
    <source>
        <strain evidence="3">USDA</strain>
    </source>
</reference>
<dbReference type="VEuPathDB" id="VectorBase:PHUM576990"/>
<evidence type="ECO:0000313" key="3">
    <source>
        <dbReference type="EnsemblMetazoa" id="PHUM576990-PA"/>
    </source>
</evidence>
<accession>E0W1H1</accession>
<evidence type="ECO:0000313" key="4">
    <source>
        <dbReference type="Proteomes" id="UP000009046"/>
    </source>
</evidence>
<dbReference type="EMBL" id="DS235870">
    <property type="protein sequence ID" value="EEB19477.1"/>
    <property type="molecule type" value="Genomic_DNA"/>
</dbReference>
<dbReference type="InterPro" id="IPR029309">
    <property type="entry name" value="CaRF"/>
</dbReference>
<organism>
    <name type="scientific">Pediculus humanus subsp. corporis</name>
    <name type="common">Body louse</name>
    <dbReference type="NCBI Taxonomy" id="121224"/>
    <lineage>
        <taxon>Eukaryota</taxon>
        <taxon>Metazoa</taxon>
        <taxon>Ecdysozoa</taxon>
        <taxon>Arthropoda</taxon>
        <taxon>Hexapoda</taxon>
        <taxon>Insecta</taxon>
        <taxon>Pterygota</taxon>
        <taxon>Neoptera</taxon>
        <taxon>Paraneoptera</taxon>
        <taxon>Psocodea</taxon>
        <taxon>Troctomorpha</taxon>
        <taxon>Phthiraptera</taxon>
        <taxon>Anoplura</taxon>
        <taxon>Pediculidae</taxon>
        <taxon>Pediculus</taxon>
    </lineage>
</organism>